<feature type="transmembrane region" description="Helical" evidence="9">
    <location>
        <begin position="258"/>
        <end position="278"/>
    </location>
</feature>
<evidence type="ECO:0000256" key="10">
    <source>
        <dbReference type="SAM" id="SignalP"/>
    </source>
</evidence>
<dbReference type="PANTHER" id="PTHR12692">
    <property type="entry name" value="DOLICHYL-DIPHOSPHOOLIGOSACCHARIDE--PROTEIN GLYCOSYLTRANSFERASE-RELATED"/>
    <property type="match status" value="1"/>
</dbReference>
<dbReference type="OrthoDB" id="67566at2759"/>
<dbReference type="InterPro" id="IPR036249">
    <property type="entry name" value="Thioredoxin-like_sf"/>
</dbReference>
<dbReference type="Pfam" id="PF04756">
    <property type="entry name" value="OST3_OST6"/>
    <property type="match status" value="1"/>
</dbReference>
<comment type="similarity">
    <text evidence="3">Belongs to the OST3/OST6 family.</text>
</comment>
<evidence type="ECO:0000256" key="2">
    <source>
        <dbReference type="ARBA" id="ARBA00004477"/>
    </source>
</evidence>
<comment type="subcellular location">
    <subcellularLocation>
        <location evidence="2">Endoplasmic reticulum membrane</location>
        <topology evidence="2">Multi-pass membrane protein</topology>
    </subcellularLocation>
</comment>
<feature type="transmembrane region" description="Helical" evidence="9">
    <location>
        <begin position="180"/>
        <end position="201"/>
    </location>
</feature>
<evidence type="ECO:0008006" key="13">
    <source>
        <dbReference type="Google" id="ProtNLM"/>
    </source>
</evidence>
<reference evidence="12" key="2">
    <citation type="submission" date="2015-01" db="EMBL/GenBank/DDBJ databases">
        <title>Evolutionary Origins and Diversification of the Mycorrhizal Mutualists.</title>
        <authorList>
            <consortium name="DOE Joint Genome Institute"/>
            <consortium name="Mycorrhizal Genomics Consortium"/>
            <person name="Kohler A."/>
            <person name="Kuo A."/>
            <person name="Nagy L.G."/>
            <person name="Floudas D."/>
            <person name="Copeland A."/>
            <person name="Barry K.W."/>
            <person name="Cichocki N."/>
            <person name="Veneault-Fourrey C."/>
            <person name="LaButti K."/>
            <person name="Lindquist E.A."/>
            <person name="Lipzen A."/>
            <person name="Lundell T."/>
            <person name="Morin E."/>
            <person name="Murat C."/>
            <person name="Riley R."/>
            <person name="Ohm R."/>
            <person name="Sun H."/>
            <person name="Tunlid A."/>
            <person name="Henrissat B."/>
            <person name="Grigoriev I.V."/>
            <person name="Hibbett D.S."/>
            <person name="Martin F."/>
        </authorList>
    </citation>
    <scope>NUCLEOTIDE SEQUENCE [LARGE SCALE GENOMIC DNA]</scope>
    <source>
        <strain evidence="12">MAFF 305830</strain>
    </source>
</reference>
<dbReference type="Gene3D" id="3.40.30.10">
    <property type="entry name" value="Glutaredoxin"/>
    <property type="match status" value="1"/>
</dbReference>
<evidence type="ECO:0000313" key="12">
    <source>
        <dbReference type="Proteomes" id="UP000054097"/>
    </source>
</evidence>
<dbReference type="HOGENOM" id="CLU_052855_1_2_1"/>
<evidence type="ECO:0000256" key="8">
    <source>
        <dbReference type="ARBA" id="ARBA00023136"/>
    </source>
</evidence>
<gene>
    <name evidence="11" type="ORF">M408DRAFT_329052</name>
</gene>
<evidence type="ECO:0000256" key="1">
    <source>
        <dbReference type="ARBA" id="ARBA00002791"/>
    </source>
</evidence>
<dbReference type="GO" id="GO:0018279">
    <property type="term" value="P:protein N-linked glycosylation via asparagine"/>
    <property type="evidence" value="ECO:0007669"/>
    <property type="project" value="TreeGrafter"/>
</dbReference>
<reference evidence="11 12" key="1">
    <citation type="submission" date="2014-04" db="EMBL/GenBank/DDBJ databases">
        <authorList>
            <consortium name="DOE Joint Genome Institute"/>
            <person name="Kuo A."/>
            <person name="Zuccaro A."/>
            <person name="Kohler A."/>
            <person name="Nagy L.G."/>
            <person name="Floudas D."/>
            <person name="Copeland A."/>
            <person name="Barry K.W."/>
            <person name="Cichocki N."/>
            <person name="Veneault-Fourrey C."/>
            <person name="LaButti K."/>
            <person name="Lindquist E.A."/>
            <person name="Lipzen A."/>
            <person name="Lundell T."/>
            <person name="Morin E."/>
            <person name="Murat C."/>
            <person name="Sun H."/>
            <person name="Tunlid A."/>
            <person name="Henrissat B."/>
            <person name="Grigoriev I.V."/>
            <person name="Hibbett D.S."/>
            <person name="Martin F."/>
            <person name="Nordberg H.P."/>
            <person name="Cantor M.N."/>
            <person name="Hua S.X."/>
        </authorList>
    </citation>
    <scope>NUCLEOTIDE SEQUENCE [LARGE SCALE GENOMIC DNA]</scope>
    <source>
        <strain evidence="11 12">MAFF 305830</strain>
    </source>
</reference>
<dbReference type="AlphaFoldDB" id="A0A0C3BA69"/>
<keyword evidence="4 9" id="KW-0812">Transmembrane</keyword>
<keyword evidence="6" id="KW-0256">Endoplasmic reticulum</keyword>
<evidence type="ECO:0000256" key="5">
    <source>
        <dbReference type="ARBA" id="ARBA00022729"/>
    </source>
</evidence>
<evidence type="ECO:0000256" key="7">
    <source>
        <dbReference type="ARBA" id="ARBA00022989"/>
    </source>
</evidence>
<evidence type="ECO:0000256" key="6">
    <source>
        <dbReference type="ARBA" id="ARBA00022824"/>
    </source>
</evidence>
<organism evidence="11 12">
    <name type="scientific">Serendipita vermifera MAFF 305830</name>
    <dbReference type="NCBI Taxonomy" id="933852"/>
    <lineage>
        <taxon>Eukaryota</taxon>
        <taxon>Fungi</taxon>
        <taxon>Dikarya</taxon>
        <taxon>Basidiomycota</taxon>
        <taxon>Agaricomycotina</taxon>
        <taxon>Agaricomycetes</taxon>
        <taxon>Sebacinales</taxon>
        <taxon>Serendipitaceae</taxon>
        <taxon>Serendipita</taxon>
    </lineage>
</organism>
<sequence length="323" mass="35545">MKVFAGIVAAALGTLQVLASASTSAIHSRLVDLAAKNGGVVPLDAELFEQITEKDREWTTVLQFTAMAPNMKCTPCREFAPHFATIAKAWSKVTPEQRDQHFFATLDFADAVEVFRRLQLVSAPALFLYPAGKGPRRPANGKIEPTAYDFNSHGFEADIMAEVLSAFTPVPIPYKPPFNWAFLGTVIMGIVTLLVSARFILPILSSRWTWAAVIIAASVVFTSGIMFVRIRGSPWVGRTKQGASWLAGGYQNQYGMEVQVIAGVYGTLAFSYVALIFLVPRILSPTKQRIAVYIWCCVILLLFSVLLSLFSVKNTAYPFRLLL</sequence>
<keyword evidence="7 9" id="KW-1133">Transmembrane helix</keyword>
<protein>
    <recommendedName>
        <fullName evidence="13">Thioredoxin domain-containing protein</fullName>
    </recommendedName>
</protein>
<dbReference type="PANTHER" id="PTHR12692:SF0">
    <property type="entry name" value="GH11935P"/>
    <property type="match status" value="1"/>
</dbReference>
<dbReference type="InterPro" id="IPR021149">
    <property type="entry name" value="OligosaccharylTrfase_OST3/OST6"/>
</dbReference>
<feature type="signal peptide" evidence="10">
    <location>
        <begin position="1"/>
        <end position="19"/>
    </location>
</feature>
<feature type="chain" id="PRO_5002161752" description="Thioredoxin domain-containing protein" evidence="10">
    <location>
        <begin position="20"/>
        <end position="323"/>
    </location>
</feature>
<evidence type="ECO:0000256" key="4">
    <source>
        <dbReference type="ARBA" id="ARBA00022692"/>
    </source>
</evidence>
<dbReference type="EMBL" id="KN824290">
    <property type="protein sequence ID" value="KIM29014.1"/>
    <property type="molecule type" value="Genomic_DNA"/>
</dbReference>
<keyword evidence="8 9" id="KW-0472">Membrane</keyword>
<dbReference type="SUPFAM" id="SSF52833">
    <property type="entry name" value="Thioredoxin-like"/>
    <property type="match status" value="1"/>
</dbReference>
<feature type="transmembrane region" description="Helical" evidence="9">
    <location>
        <begin position="290"/>
        <end position="312"/>
    </location>
</feature>
<evidence type="ECO:0000256" key="9">
    <source>
        <dbReference type="SAM" id="Phobius"/>
    </source>
</evidence>
<keyword evidence="12" id="KW-1185">Reference proteome</keyword>
<keyword evidence="5 10" id="KW-0732">Signal</keyword>
<dbReference type="STRING" id="933852.A0A0C3BA69"/>
<dbReference type="Proteomes" id="UP000054097">
    <property type="component" value="Unassembled WGS sequence"/>
</dbReference>
<accession>A0A0C3BA69</accession>
<comment type="function">
    <text evidence="1">Subunit of the oligosaccharyl transferase (OST) complex that catalyzes the initial transfer of a defined glycan (Glc(3)Man(9)GlcNAc(2) in eukaryotes) from the lipid carrier dolichol-pyrophosphate to an asparagine residue within an Asn-X-Ser/Thr consensus motif in nascent polypeptide chains, the first step in protein N-glycosylation. N-glycosylation occurs cotranslationally and the complex associates with the Sec61 complex at the channel-forming translocon complex that mediates protein translocation across the endoplasmic reticulum (ER). All subunits are required for a maximal enzyme activity.</text>
</comment>
<evidence type="ECO:0000256" key="3">
    <source>
        <dbReference type="ARBA" id="ARBA00009561"/>
    </source>
</evidence>
<proteinExistence type="inferred from homology"/>
<evidence type="ECO:0000313" key="11">
    <source>
        <dbReference type="EMBL" id="KIM29014.1"/>
    </source>
</evidence>
<feature type="transmembrane region" description="Helical" evidence="9">
    <location>
        <begin position="208"/>
        <end position="230"/>
    </location>
</feature>
<dbReference type="GO" id="GO:0008250">
    <property type="term" value="C:oligosaccharyltransferase complex"/>
    <property type="evidence" value="ECO:0007669"/>
    <property type="project" value="TreeGrafter"/>
</dbReference>
<name>A0A0C3BA69_SERVB</name>